<evidence type="ECO:0000313" key="13">
    <source>
        <dbReference type="RefSeq" id="XP_013773763.1"/>
    </source>
</evidence>
<evidence type="ECO:0000256" key="3">
    <source>
        <dbReference type="ARBA" id="ARBA00021452"/>
    </source>
</evidence>
<name>A0ABM1B306_LIMPO</name>
<evidence type="ECO:0000256" key="1">
    <source>
        <dbReference type="ARBA" id="ARBA00004123"/>
    </source>
</evidence>
<feature type="compositionally biased region" description="Low complexity" evidence="10">
    <location>
        <begin position="228"/>
        <end position="244"/>
    </location>
</feature>
<feature type="domain" description="Transcription elongation factor Eaf N-terminal" evidence="11">
    <location>
        <begin position="16"/>
        <end position="114"/>
    </location>
</feature>
<keyword evidence="6" id="KW-0010">Activator</keyword>
<feature type="compositionally biased region" description="Polar residues" evidence="10">
    <location>
        <begin position="265"/>
        <end position="281"/>
    </location>
</feature>
<feature type="compositionally biased region" description="Low complexity" evidence="10">
    <location>
        <begin position="288"/>
        <end position="305"/>
    </location>
</feature>
<reference evidence="13" key="1">
    <citation type="submission" date="2025-08" db="UniProtKB">
        <authorList>
            <consortium name="RefSeq"/>
        </authorList>
    </citation>
    <scope>IDENTIFICATION</scope>
    <source>
        <tissue evidence="13">Muscle</tissue>
    </source>
</reference>
<feature type="compositionally biased region" description="Low complexity" evidence="10">
    <location>
        <begin position="133"/>
        <end position="146"/>
    </location>
</feature>
<dbReference type="Pfam" id="PF09816">
    <property type="entry name" value="EAF"/>
    <property type="match status" value="1"/>
</dbReference>
<keyword evidence="5" id="KW-0805">Transcription regulation</keyword>
<evidence type="ECO:0000256" key="7">
    <source>
        <dbReference type="ARBA" id="ARBA00023163"/>
    </source>
</evidence>
<keyword evidence="12" id="KW-1185">Reference proteome</keyword>
<evidence type="ECO:0000256" key="9">
    <source>
        <dbReference type="ARBA" id="ARBA00025617"/>
    </source>
</evidence>
<dbReference type="Proteomes" id="UP000694941">
    <property type="component" value="Unplaced"/>
</dbReference>
<gene>
    <name evidence="13" type="primary">LOC106458760</name>
</gene>
<dbReference type="InterPro" id="IPR019194">
    <property type="entry name" value="Tscrpt_elong_fac_Eaf_N"/>
</dbReference>
<protein>
    <recommendedName>
        <fullName evidence="3">Ell-associated factor Eaf</fullName>
    </recommendedName>
</protein>
<dbReference type="RefSeq" id="XP_013773763.1">
    <property type="nucleotide sequence ID" value="XM_013918309.2"/>
</dbReference>
<dbReference type="PANTHER" id="PTHR15970:SF2">
    <property type="entry name" value="ELL-ASSOCIATED FACTOR EAF"/>
    <property type="match status" value="1"/>
</dbReference>
<evidence type="ECO:0000256" key="2">
    <source>
        <dbReference type="ARBA" id="ARBA00007798"/>
    </source>
</evidence>
<dbReference type="GeneID" id="106458760"/>
<evidence type="ECO:0000259" key="11">
    <source>
        <dbReference type="Pfam" id="PF09816"/>
    </source>
</evidence>
<accession>A0ABM1B306</accession>
<evidence type="ECO:0000256" key="6">
    <source>
        <dbReference type="ARBA" id="ARBA00023159"/>
    </source>
</evidence>
<evidence type="ECO:0000256" key="5">
    <source>
        <dbReference type="ARBA" id="ARBA00023015"/>
    </source>
</evidence>
<evidence type="ECO:0000256" key="4">
    <source>
        <dbReference type="ARBA" id="ARBA00022553"/>
    </source>
</evidence>
<feature type="region of interest" description="Disordered" evidence="10">
    <location>
        <begin position="211"/>
        <end position="305"/>
    </location>
</feature>
<keyword evidence="7" id="KW-0804">Transcription</keyword>
<keyword evidence="4" id="KW-0597">Phosphoprotein</keyword>
<proteinExistence type="inferred from homology"/>
<dbReference type="InterPro" id="IPR027093">
    <property type="entry name" value="EAF_fam"/>
</dbReference>
<feature type="region of interest" description="Disordered" evidence="10">
    <location>
        <begin position="112"/>
        <end position="199"/>
    </location>
</feature>
<dbReference type="PANTHER" id="PTHR15970">
    <property type="entry name" value="ELL-ASSOCIATED FACTOR EAF"/>
    <property type="match status" value="1"/>
</dbReference>
<keyword evidence="8" id="KW-0539">Nucleus</keyword>
<comment type="subcellular location">
    <subcellularLocation>
        <location evidence="1">Nucleus</location>
    </subcellularLocation>
</comment>
<comment type="function">
    <text evidence="9">Promotes transcriptional elongation by Su(Tpl)/ELL. Essential for development.</text>
</comment>
<evidence type="ECO:0000256" key="10">
    <source>
        <dbReference type="SAM" id="MobiDB-lite"/>
    </source>
</evidence>
<evidence type="ECO:0000256" key="8">
    <source>
        <dbReference type="ARBA" id="ARBA00023242"/>
    </source>
</evidence>
<feature type="compositionally biased region" description="Low complexity" evidence="10">
    <location>
        <begin position="169"/>
        <end position="199"/>
    </location>
</feature>
<comment type="similarity">
    <text evidence="2">Belongs to the EAF family.</text>
</comment>
<feature type="compositionally biased region" description="Polar residues" evidence="10">
    <location>
        <begin position="147"/>
        <end position="168"/>
    </location>
</feature>
<organism evidence="12 13">
    <name type="scientific">Limulus polyphemus</name>
    <name type="common">Atlantic horseshoe crab</name>
    <dbReference type="NCBI Taxonomy" id="6850"/>
    <lineage>
        <taxon>Eukaryota</taxon>
        <taxon>Metazoa</taxon>
        <taxon>Ecdysozoa</taxon>
        <taxon>Arthropoda</taxon>
        <taxon>Chelicerata</taxon>
        <taxon>Merostomata</taxon>
        <taxon>Xiphosura</taxon>
        <taxon>Limulidae</taxon>
        <taxon>Limulus</taxon>
    </lineage>
</organism>
<sequence>MSSITDRLGLDNEVRELRLGKSFTNSGNTAFHSVRYDFKPASVDPTKGATVDVGEGHQVTVSVPHIEGSGTSKTVFKGSKKPYTKECVLIINHSTGEVTLEKLSCNIQLKKTRAEGSSRIQPRPITPIDNKKQSSSPSQKHSPTQKTPHSPSQKLNWSASSHYSPNQRTSPYQRSPTSQPSPSMPSLLAPSSGAVKNNAASKAASMPLFTHEDHAISNEDAPDTGILSDSSDSSSGSSSSASSDSESEAEVDMQSESQPPPKSQGGKTNGQVVQQYSSPSLPSMPKFSQLSEDLQLSESGSDSDD</sequence>
<evidence type="ECO:0000313" key="12">
    <source>
        <dbReference type="Proteomes" id="UP000694941"/>
    </source>
</evidence>